<gene>
    <name evidence="7" type="ORF">KQI82_04315</name>
</gene>
<feature type="transmembrane region" description="Helical" evidence="6">
    <location>
        <begin position="130"/>
        <end position="153"/>
    </location>
</feature>
<evidence type="ECO:0000313" key="7">
    <source>
        <dbReference type="EMBL" id="MBU5626146.1"/>
    </source>
</evidence>
<keyword evidence="3 6" id="KW-0812">Transmembrane</keyword>
<keyword evidence="2" id="KW-1003">Cell membrane</keyword>
<evidence type="ECO:0000256" key="6">
    <source>
        <dbReference type="SAM" id="Phobius"/>
    </source>
</evidence>
<evidence type="ECO:0000256" key="2">
    <source>
        <dbReference type="ARBA" id="ARBA00022475"/>
    </source>
</evidence>
<feature type="transmembrane region" description="Helical" evidence="6">
    <location>
        <begin position="88"/>
        <end position="110"/>
    </location>
</feature>
<dbReference type="Pfam" id="PF02653">
    <property type="entry name" value="BPD_transp_2"/>
    <property type="match status" value="1"/>
</dbReference>
<dbReference type="CDD" id="cd06580">
    <property type="entry name" value="TM_PBP1_transp_TpRbsC_like"/>
    <property type="match status" value="1"/>
</dbReference>
<dbReference type="RefSeq" id="WP_216559178.1">
    <property type="nucleotide sequence ID" value="NZ_JAHLQN010000001.1"/>
</dbReference>
<organism evidence="7 8">
    <name type="scientific">Dysosmobacter acutus</name>
    <dbReference type="NCBI Taxonomy" id="2841504"/>
    <lineage>
        <taxon>Bacteria</taxon>
        <taxon>Bacillati</taxon>
        <taxon>Bacillota</taxon>
        <taxon>Clostridia</taxon>
        <taxon>Eubacteriales</taxon>
        <taxon>Oscillospiraceae</taxon>
        <taxon>Dysosmobacter</taxon>
    </lineage>
</organism>
<dbReference type="InterPro" id="IPR001851">
    <property type="entry name" value="ABC_transp_permease"/>
</dbReference>
<evidence type="ECO:0000256" key="1">
    <source>
        <dbReference type="ARBA" id="ARBA00004651"/>
    </source>
</evidence>
<dbReference type="EMBL" id="JAHLQN010000001">
    <property type="protein sequence ID" value="MBU5626146.1"/>
    <property type="molecule type" value="Genomic_DNA"/>
</dbReference>
<reference evidence="7 8" key="1">
    <citation type="submission" date="2021-06" db="EMBL/GenBank/DDBJ databases">
        <authorList>
            <person name="Sun Q."/>
            <person name="Li D."/>
        </authorList>
    </citation>
    <scope>NUCLEOTIDE SEQUENCE [LARGE SCALE GENOMIC DNA]</scope>
    <source>
        <strain evidence="7 8">MSJ-2</strain>
    </source>
</reference>
<evidence type="ECO:0000256" key="3">
    <source>
        <dbReference type="ARBA" id="ARBA00022692"/>
    </source>
</evidence>
<dbReference type="Proteomes" id="UP000787672">
    <property type="component" value="Unassembled WGS sequence"/>
</dbReference>
<dbReference type="PANTHER" id="PTHR43370">
    <property type="entry name" value="SUGAR ABC TRANSPORTER INTEGRAL MEMBRANE PROTEIN-RELATED"/>
    <property type="match status" value="1"/>
</dbReference>
<feature type="transmembrane region" description="Helical" evidence="6">
    <location>
        <begin position="54"/>
        <end position="76"/>
    </location>
</feature>
<keyword evidence="4 6" id="KW-1133">Transmembrane helix</keyword>
<protein>
    <submittedName>
        <fullName evidence="7">ABC transporter permease</fullName>
    </submittedName>
</protein>
<dbReference type="PANTHER" id="PTHR43370:SF1">
    <property type="entry name" value="GUANOSINE ABC TRANSPORTER PERMEASE PROTEIN NUPQ"/>
    <property type="match status" value="1"/>
</dbReference>
<evidence type="ECO:0000313" key="8">
    <source>
        <dbReference type="Proteomes" id="UP000787672"/>
    </source>
</evidence>
<evidence type="ECO:0000256" key="5">
    <source>
        <dbReference type="ARBA" id="ARBA00023136"/>
    </source>
</evidence>
<comment type="caution">
    <text evidence="7">The sequence shown here is derived from an EMBL/GenBank/DDBJ whole genome shotgun (WGS) entry which is preliminary data.</text>
</comment>
<accession>A0ABS6F799</accession>
<comment type="subcellular location">
    <subcellularLocation>
        <location evidence="1">Cell membrane</location>
        <topology evidence="1">Multi-pass membrane protein</topology>
    </subcellularLocation>
</comment>
<name>A0ABS6F799_9FIRM</name>
<proteinExistence type="predicted"/>
<keyword evidence="8" id="KW-1185">Reference proteome</keyword>
<evidence type="ECO:0000256" key="4">
    <source>
        <dbReference type="ARBA" id="ARBA00022989"/>
    </source>
</evidence>
<keyword evidence="5 6" id="KW-0472">Membrane</keyword>
<sequence length="292" mass="30819">MELAGLLLASALRSSIPVALSAIGGTFSARSGTMPMGMEGFILMGAFGATCGSYYSGSALVGLICGVLIAWLYAMIHGVLCVQYHMNQVICGIGLNMFAAGFTASLTQIIWGSRAYSDSVSALPHVRLPILGTTSLLLPATMLIGIVGWVFLFRTTWGLRLRIVGEKPLAARSIGISIKKYRFLGESITGILCGLAGCYLAIDHVNRFTFGMSAGRGYIAVAVNILGKYNPVGSMLGSLIFGFSASLKNVFTDGTIPSQLLEMCPYLVTILVVTFAVRHVRAPAGIADSGEE</sequence>